<comment type="caution">
    <text evidence="1">The sequence shown here is derived from an EMBL/GenBank/DDBJ whole genome shotgun (WGS) entry which is preliminary data.</text>
</comment>
<dbReference type="AlphaFoldDB" id="A0A1Y1QCU0"/>
<accession>A0A1Y1QCU0</accession>
<organism evidence="1 2">
    <name type="scientific">Thiothrix lacustris</name>
    <dbReference type="NCBI Taxonomy" id="525917"/>
    <lineage>
        <taxon>Bacteria</taxon>
        <taxon>Pseudomonadati</taxon>
        <taxon>Pseudomonadota</taxon>
        <taxon>Gammaproteobacteria</taxon>
        <taxon>Thiotrichales</taxon>
        <taxon>Thiotrichaceae</taxon>
        <taxon>Thiothrix</taxon>
    </lineage>
</organism>
<protein>
    <submittedName>
        <fullName evidence="1">Uncharacterized protein</fullName>
    </submittedName>
</protein>
<evidence type="ECO:0000313" key="2">
    <source>
        <dbReference type="Proteomes" id="UP000192491"/>
    </source>
</evidence>
<proteinExistence type="predicted"/>
<name>A0A1Y1QCU0_9GAMM</name>
<reference evidence="1 2" key="1">
    <citation type="submission" date="2017-01" db="EMBL/GenBank/DDBJ databases">
        <title>Novel large sulfur bacteria in the metagenomes of groundwater-fed chemosynthetic microbial mats in the Lake Huron basin.</title>
        <authorList>
            <person name="Sharrar A.M."/>
            <person name="Flood B.E."/>
            <person name="Bailey J.V."/>
            <person name="Jones D.S."/>
            <person name="Biddanda B."/>
            <person name="Ruberg S.A."/>
            <person name="Marcus D.N."/>
            <person name="Dick G.J."/>
        </authorList>
    </citation>
    <scope>NUCLEOTIDE SEQUENCE [LARGE SCALE GENOMIC DNA]</scope>
    <source>
        <strain evidence="1">A8</strain>
    </source>
</reference>
<evidence type="ECO:0000313" key="1">
    <source>
        <dbReference type="EMBL" id="OQX02795.1"/>
    </source>
</evidence>
<dbReference type="Proteomes" id="UP000192491">
    <property type="component" value="Unassembled WGS sequence"/>
</dbReference>
<dbReference type="EMBL" id="MTEJ01000455">
    <property type="protein sequence ID" value="OQX02795.1"/>
    <property type="molecule type" value="Genomic_DNA"/>
</dbReference>
<gene>
    <name evidence="1" type="ORF">BWK73_41455</name>
</gene>
<sequence>MEAVVVVVAAAVGVNAMCNTTPIFLQTNPTWVALYQRLQAFQVGGYEGVPLAFLSKLARMNGWTAAYTDRVFVEYKRFLFLTQTAEHFVCPSEAVDQAWHFHLIYSQSYWNDLCGDVLNKPLHHQPSRGGREETRAFYAAYTATLASYERLFGEKPPADLWETPTERLRETPHLRLINVRTHWLIPRPARLLEWLQASIKNIAL</sequence>